<name>A0A436ZZG3_ARTFL</name>
<dbReference type="OrthoDB" id="5417826at2759"/>
<sequence length="179" mass="18348">MQLKNLIVASLATVGSAAVIQDRQIPDNLIPTEVQGIFTELPTEVRGIFSQVTNFVPLITAIPPSLASEIESVIETLPTSAYPSFISSIISQLPPDLQSSFSDFQASITSQIGDLATLTDIPTTAAPTGTESVPTNTDTTGSGTTSAPTTTDIPNSGSKTFVGLGVMGVAGVLGLALAL</sequence>
<keyword evidence="2" id="KW-0732">Signal</keyword>
<dbReference type="RefSeq" id="XP_067489951.1">
    <property type="nucleotide sequence ID" value="XM_067635532.1"/>
</dbReference>
<accession>A0A436ZZG3</accession>
<organism evidence="3 4">
    <name type="scientific">Arthrobotrys flagrans</name>
    <name type="common">Nematode-trapping fungus</name>
    <name type="synonym">Trichothecium flagrans</name>
    <dbReference type="NCBI Taxonomy" id="97331"/>
    <lineage>
        <taxon>Eukaryota</taxon>
        <taxon>Fungi</taxon>
        <taxon>Dikarya</taxon>
        <taxon>Ascomycota</taxon>
        <taxon>Pezizomycotina</taxon>
        <taxon>Orbiliomycetes</taxon>
        <taxon>Orbiliales</taxon>
        <taxon>Orbiliaceae</taxon>
        <taxon>Arthrobotrys</taxon>
    </lineage>
</organism>
<comment type="caution">
    <text evidence="3">The sequence shown here is derived from an EMBL/GenBank/DDBJ whole genome shotgun (WGS) entry which is preliminary data.</text>
</comment>
<dbReference type="VEuPathDB" id="FungiDB:DFL_006157"/>
<reference evidence="3 4" key="1">
    <citation type="submission" date="2019-01" db="EMBL/GenBank/DDBJ databases">
        <title>Intercellular communication is required for trap formation in the nematode-trapping fungus Duddingtonia flagrans.</title>
        <authorList>
            <person name="Youssar L."/>
            <person name="Wernet V."/>
            <person name="Hensel N."/>
            <person name="Hildebrandt H.-G."/>
            <person name="Fischer R."/>
        </authorList>
    </citation>
    <scope>NUCLEOTIDE SEQUENCE [LARGE SCALE GENOMIC DNA]</scope>
    <source>
        <strain evidence="3 4">CBS H-5679</strain>
    </source>
</reference>
<evidence type="ECO:0000313" key="4">
    <source>
        <dbReference type="Proteomes" id="UP000283090"/>
    </source>
</evidence>
<protein>
    <submittedName>
        <fullName evidence="3">Uncharacterized protein</fullName>
    </submittedName>
</protein>
<feature type="region of interest" description="Disordered" evidence="1">
    <location>
        <begin position="123"/>
        <end position="153"/>
    </location>
</feature>
<dbReference type="GeneID" id="93588468"/>
<feature type="compositionally biased region" description="Low complexity" evidence="1">
    <location>
        <begin position="134"/>
        <end position="152"/>
    </location>
</feature>
<keyword evidence="4" id="KW-1185">Reference proteome</keyword>
<evidence type="ECO:0000256" key="2">
    <source>
        <dbReference type="SAM" id="SignalP"/>
    </source>
</evidence>
<dbReference type="Proteomes" id="UP000283090">
    <property type="component" value="Unassembled WGS sequence"/>
</dbReference>
<evidence type="ECO:0000256" key="1">
    <source>
        <dbReference type="SAM" id="MobiDB-lite"/>
    </source>
</evidence>
<dbReference type="AlphaFoldDB" id="A0A436ZZG3"/>
<dbReference type="EMBL" id="SAEB01000007">
    <property type="protein sequence ID" value="RVD84407.1"/>
    <property type="molecule type" value="Genomic_DNA"/>
</dbReference>
<feature type="chain" id="PRO_5019568458" evidence="2">
    <location>
        <begin position="18"/>
        <end position="179"/>
    </location>
</feature>
<proteinExistence type="predicted"/>
<feature type="compositionally biased region" description="Polar residues" evidence="1">
    <location>
        <begin position="123"/>
        <end position="133"/>
    </location>
</feature>
<gene>
    <name evidence="3" type="ORF">DFL_006157</name>
</gene>
<feature type="signal peptide" evidence="2">
    <location>
        <begin position="1"/>
        <end position="17"/>
    </location>
</feature>
<evidence type="ECO:0000313" key="3">
    <source>
        <dbReference type="EMBL" id="RVD84407.1"/>
    </source>
</evidence>